<evidence type="ECO:0000313" key="2">
    <source>
        <dbReference type="EMBL" id="AJP73166.1"/>
    </source>
</evidence>
<evidence type="ECO:0000256" key="1">
    <source>
        <dbReference type="SAM" id="MobiDB-lite"/>
    </source>
</evidence>
<dbReference type="AlphaFoldDB" id="A0A7U4JAB9"/>
<accession>A0A7U4JAB9</accession>
<gene>
    <name evidence="2" type="ORF">TS85_17275</name>
</gene>
<evidence type="ECO:0000313" key="3">
    <source>
        <dbReference type="Proteomes" id="UP000032300"/>
    </source>
</evidence>
<dbReference type="EMBL" id="CP010836">
    <property type="protein sequence ID" value="AJP73166.1"/>
    <property type="molecule type" value="Genomic_DNA"/>
</dbReference>
<dbReference type="InterPro" id="IPR024400">
    <property type="entry name" value="DUF2635"/>
</dbReference>
<protein>
    <recommendedName>
        <fullName evidence="4">DUF2635 domain-containing protein</fullName>
    </recommendedName>
</protein>
<reference evidence="2 3" key="2">
    <citation type="submission" date="2015-02" db="EMBL/GenBank/DDBJ databases">
        <title>The complete genome of Sphingomonas hengshuiensis sp. WHSC-8 isolated from soil of Hengshui Lake.</title>
        <authorList>
            <person name="Wei S."/>
            <person name="Guo J."/>
            <person name="Su C."/>
            <person name="Wu R."/>
            <person name="Zhang Z."/>
            <person name="Liang K."/>
            <person name="Li H."/>
            <person name="Wang T."/>
            <person name="Liu H."/>
            <person name="Zhang C."/>
            <person name="Li Z."/>
            <person name="Wang Q."/>
            <person name="Meng J."/>
        </authorList>
    </citation>
    <scope>NUCLEOTIDE SEQUENCE [LARGE SCALE GENOMIC DNA]</scope>
    <source>
        <strain evidence="2 3">WHSC-8</strain>
    </source>
</reference>
<dbReference type="KEGG" id="sphi:TS85_17275"/>
<sequence>MSDRRFIKPAPGLSVHDPETGRPLVPQGRGVAWNSWWQRRWNDRDVIATTEAEIAAAEKAAEKAAAKAATKPAEGSTEQ</sequence>
<keyword evidence="3" id="KW-1185">Reference proteome</keyword>
<name>A0A7U4JAB9_9SPHN</name>
<dbReference type="OrthoDB" id="7362462at2"/>
<feature type="region of interest" description="Disordered" evidence="1">
    <location>
        <begin position="1"/>
        <end position="28"/>
    </location>
</feature>
<reference evidence="2 3" key="1">
    <citation type="journal article" date="2015" name="Int. J. Syst. Evol. Microbiol.">
        <title>Sphingomonas hengshuiensis sp. nov., isolated from lake wetland.</title>
        <authorList>
            <person name="Wei S."/>
            <person name="Wang T."/>
            <person name="Liu H."/>
            <person name="Zhang C."/>
            <person name="Guo J."/>
            <person name="Wang Q."/>
            <person name="Liang K."/>
            <person name="Zhang Z."/>
        </authorList>
    </citation>
    <scope>NUCLEOTIDE SEQUENCE [LARGE SCALE GENOMIC DNA]</scope>
    <source>
        <strain evidence="2 3">WHSC-8</strain>
    </source>
</reference>
<proteinExistence type="predicted"/>
<dbReference type="RefSeq" id="WP_044333863.1">
    <property type="nucleotide sequence ID" value="NZ_CP010836.1"/>
</dbReference>
<dbReference type="Proteomes" id="UP000032300">
    <property type="component" value="Chromosome"/>
</dbReference>
<dbReference type="Pfam" id="PF10948">
    <property type="entry name" value="DUF2635"/>
    <property type="match status" value="1"/>
</dbReference>
<evidence type="ECO:0008006" key="4">
    <source>
        <dbReference type="Google" id="ProtNLM"/>
    </source>
</evidence>
<organism evidence="2 3">
    <name type="scientific">Sphingomonas hengshuiensis</name>
    <dbReference type="NCBI Taxonomy" id="1609977"/>
    <lineage>
        <taxon>Bacteria</taxon>
        <taxon>Pseudomonadati</taxon>
        <taxon>Pseudomonadota</taxon>
        <taxon>Alphaproteobacteria</taxon>
        <taxon>Sphingomonadales</taxon>
        <taxon>Sphingomonadaceae</taxon>
        <taxon>Sphingomonas</taxon>
    </lineage>
</organism>